<evidence type="ECO:0000256" key="4">
    <source>
        <dbReference type="ARBA" id="ARBA00023163"/>
    </source>
</evidence>
<dbReference type="InterPro" id="IPR029016">
    <property type="entry name" value="GAF-like_dom_sf"/>
</dbReference>
<dbReference type="PANTHER" id="PTHR34824">
    <property type="entry name" value="HEAT-INDUCIBLE TRANSCRIPTION REPRESSOR HRCA"/>
    <property type="match status" value="1"/>
</dbReference>
<feature type="domain" description="Heat-inducible transcription repressor HrcA C-terminal" evidence="5">
    <location>
        <begin position="107"/>
        <end position="324"/>
    </location>
</feature>
<evidence type="ECO:0000313" key="6">
    <source>
        <dbReference type="EMBL" id="SUZ86850.1"/>
    </source>
</evidence>
<dbReference type="Gene3D" id="1.10.10.10">
    <property type="entry name" value="Winged helix-like DNA-binding domain superfamily/Winged helix DNA-binding domain"/>
    <property type="match status" value="1"/>
</dbReference>
<dbReference type="InterPro" id="IPR002571">
    <property type="entry name" value="HrcA"/>
</dbReference>
<dbReference type="SUPFAM" id="SSF55781">
    <property type="entry name" value="GAF domain-like"/>
    <property type="match status" value="1"/>
</dbReference>
<sequence length="339" mass="38259">MMELNDRENLILKTTIEDFISSGIPISSQKLYQRYFHSISPATIRNTLAALEKKGLLKHMHTSSGRLPTDSGYRYYVDTLIQENTTSMIDEYDNVSSRLSAVADNLEDLLQATALMLGKISRLFGVVMVSHQQRSILTDIELVQMASDRIMVVLALKSGFIRSVVLNLDLAIKDSVLEIINQALKDRLLGLSLDEIQDTILDRMRETDVYDHEIVQVLIQNSDKHFVISGDKLIYTSSFSQLLDYPEFHEIEKLQTLMALFNEESLEGYFDKYLIADSENILIGKEMGDSNFTGCSIVTNPFGNANIRGQMAILGPTRLPYEQIKTILTNFTEIIGNVS</sequence>
<protein>
    <recommendedName>
        <fullName evidence="5">Heat-inducible transcription repressor HrcA C-terminal domain-containing protein</fullName>
    </recommendedName>
</protein>
<dbReference type="InterPro" id="IPR023120">
    <property type="entry name" value="WHTH_transcript_rep_HrcA_IDD"/>
</dbReference>
<dbReference type="PIRSF" id="PIRSF005485">
    <property type="entry name" value="HrcA"/>
    <property type="match status" value="1"/>
</dbReference>
<dbReference type="GO" id="GO:0003677">
    <property type="term" value="F:DNA binding"/>
    <property type="evidence" value="ECO:0007669"/>
    <property type="project" value="InterPro"/>
</dbReference>
<keyword evidence="1" id="KW-0678">Repressor</keyword>
<evidence type="ECO:0000256" key="2">
    <source>
        <dbReference type="ARBA" id="ARBA00023015"/>
    </source>
</evidence>
<dbReference type="PANTHER" id="PTHR34824:SF1">
    <property type="entry name" value="HEAT-INDUCIBLE TRANSCRIPTION REPRESSOR HRCA"/>
    <property type="match status" value="1"/>
</dbReference>
<organism evidence="6">
    <name type="scientific">marine metagenome</name>
    <dbReference type="NCBI Taxonomy" id="408172"/>
    <lineage>
        <taxon>unclassified sequences</taxon>
        <taxon>metagenomes</taxon>
        <taxon>ecological metagenomes</taxon>
    </lineage>
</organism>
<accession>A0A381R5P7</accession>
<reference evidence="6" key="1">
    <citation type="submission" date="2018-05" db="EMBL/GenBank/DDBJ databases">
        <authorList>
            <person name="Lanie J.A."/>
            <person name="Ng W.-L."/>
            <person name="Kazmierczak K.M."/>
            <person name="Andrzejewski T.M."/>
            <person name="Davidsen T.M."/>
            <person name="Wayne K.J."/>
            <person name="Tettelin H."/>
            <person name="Glass J.I."/>
            <person name="Rusch D."/>
            <person name="Podicherti R."/>
            <person name="Tsui H.-C.T."/>
            <person name="Winkler M.E."/>
        </authorList>
    </citation>
    <scope>NUCLEOTIDE SEQUENCE</scope>
</reference>
<keyword evidence="4" id="KW-0804">Transcription</keyword>
<dbReference type="Pfam" id="PF01628">
    <property type="entry name" value="HrcA"/>
    <property type="match status" value="1"/>
</dbReference>
<name>A0A381R5P7_9ZZZZ</name>
<dbReference type="AlphaFoldDB" id="A0A381R5P7"/>
<gene>
    <name evidence="6" type="ORF">METZ01_LOCUS39704</name>
</gene>
<dbReference type="HAMAP" id="MF_00081">
    <property type="entry name" value="HrcA"/>
    <property type="match status" value="1"/>
</dbReference>
<evidence type="ECO:0000256" key="3">
    <source>
        <dbReference type="ARBA" id="ARBA00023016"/>
    </source>
</evidence>
<dbReference type="SUPFAM" id="SSF46785">
    <property type="entry name" value="Winged helix' DNA-binding domain"/>
    <property type="match status" value="1"/>
</dbReference>
<dbReference type="InterPro" id="IPR036390">
    <property type="entry name" value="WH_DNA-bd_sf"/>
</dbReference>
<dbReference type="GO" id="GO:0045892">
    <property type="term" value="P:negative regulation of DNA-templated transcription"/>
    <property type="evidence" value="ECO:0007669"/>
    <property type="project" value="TreeGrafter"/>
</dbReference>
<dbReference type="Gene3D" id="3.30.390.60">
    <property type="entry name" value="Heat-inducible transcription repressor hrca homolog, domain 3"/>
    <property type="match status" value="1"/>
</dbReference>
<dbReference type="InterPro" id="IPR021153">
    <property type="entry name" value="HrcA_C"/>
</dbReference>
<dbReference type="InterPro" id="IPR036388">
    <property type="entry name" value="WH-like_DNA-bd_sf"/>
</dbReference>
<evidence type="ECO:0000259" key="5">
    <source>
        <dbReference type="Pfam" id="PF01628"/>
    </source>
</evidence>
<dbReference type="Gene3D" id="3.30.450.40">
    <property type="match status" value="1"/>
</dbReference>
<proteinExistence type="inferred from homology"/>
<evidence type="ECO:0000256" key="1">
    <source>
        <dbReference type="ARBA" id="ARBA00022491"/>
    </source>
</evidence>
<keyword evidence="3" id="KW-0346">Stress response</keyword>
<dbReference type="NCBIfam" id="TIGR00331">
    <property type="entry name" value="hrcA"/>
    <property type="match status" value="1"/>
</dbReference>
<dbReference type="EMBL" id="UINC01001703">
    <property type="protein sequence ID" value="SUZ86850.1"/>
    <property type="molecule type" value="Genomic_DNA"/>
</dbReference>
<keyword evidence="2" id="KW-0805">Transcription regulation</keyword>